<dbReference type="SUPFAM" id="SSF55486">
    <property type="entry name" value="Metalloproteases ('zincins'), catalytic domain"/>
    <property type="match status" value="1"/>
</dbReference>
<keyword evidence="6 11" id="KW-0732">Signal</keyword>
<evidence type="ECO:0000256" key="2">
    <source>
        <dbReference type="ARBA" id="ARBA00004613"/>
    </source>
</evidence>
<dbReference type="Pfam" id="PF05547">
    <property type="entry name" value="Peptidase_M6"/>
    <property type="match status" value="1"/>
</dbReference>
<evidence type="ECO:0000313" key="14">
    <source>
        <dbReference type="EMBL" id="MFC3577849.1"/>
    </source>
</evidence>
<evidence type="ECO:0000256" key="1">
    <source>
        <dbReference type="ARBA" id="ARBA00001947"/>
    </source>
</evidence>
<comment type="cofactor">
    <cofactor evidence="1">
        <name>Zn(2+)</name>
        <dbReference type="ChEBI" id="CHEBI:29105"/>
    </cofactor>
</comment>
<reference evidence="15" key="1">
    <citation type="journal article" date="2019" name="Int. J. Syst. Evol. Microbiol.">
        <title>The Global Catalogue of Microorganisms (GCM) 10K type strain sequencing project: providing services to taxonomists for standard genome sequencing and annotation.</title>
        <authorList>
            <consortium name="The Broad Institute Genomics Platform"/>
            <consortium name="The Broad Institute Genome Sequencing Center for Infectious Disease"/>
            <person name="Wu L."/>
            <person name="Ma J."/>
        </authorList>
    </citation>
    <scope>NUCLEOTIDE SEQUENCE [LARGE SCALE GENOMIC DNA]</scope>
    <source>
        <strain evidence="15">CGMCC 4.7035</strain>
    </source>
</reference>
<keyword evidence="8" id="KW-0862">Zinc</keyword>
<keyword evidence="5" id="KW-0479">Metal-binding</keyword>
<dbReference type="PANTHER" id="PTHR13062:SF12">
    <property type="entry name" value="ALPHA-2-MACROGLOBULIN DOMAIN-CONTAINING PROTEIN"/>
    <property type="match status" value="1"/>
</dbReference>
<dbReference type="Pfam" id="PF20773">
    <property type="entry name" value="InhA-like_MAM"/>
    <property type="match status" value="1"/>
</dbReference>
<evidence type="ECO:0000256" key="8">
    <source>
        <dbReference type="ARBA" id="ARBA00022833"/>
    </source>
</evidence>
<keyword evidence="4" id="KW-0645">Protease</keyword>
<evidence type="ECO:0000256" key="6">
    <source>
        <dbReference type="ARBA" id="ARBA00022729"/>
    </source>
</evidence>
<dbReference type="EMBL" id="JBHRWR010000039">
    <property type="protein sequence ID" value="MFC3577849.1"/>
    <property type="molecule type" value="Genomic_DNA"/>
</dbReference>
<evidence type="ECO:0000259" key="12">
    <source>
        <dbReference type="Pfam" id="PF05547"/>
    </source>
</evidence>
<dbReference type="InterPro" id="IPR012300">
    <property type="entry name" value="Pept_M6_InhA"/>
</dbReference>
<comment type="subcellular location">
    <subcellularLocation>
        <location evidence="2">Secreted</location>
    </subcellularLocation>
</comment>
<gene>
    <name evidence="14" type="ORF">ACFOZ0_32245</name>
</gene>
<dbReference type="PIRSF" id="PIRSF007519">
    <property type="entry name" value="Protease_InhA"/>
    <property type="match status" value="1"/>
</dbReference>
<feature type="region of interest" description="Disordered" evidence="10">
    <location>
        <begin position="36"/>
        <end position="60"/>
    </location>
</feature>
<evidence type="ECO:0000259" key="13">
    <source>
        <dbReference type="Pfam" id="PF20774"/>
    </source>
</evidence>
<keyword evidence="7" id="KW-0378">Hydrolase</keyword>
<dbReference type="NCBIfam" id="TIGR03296">
    <property type="entry name" value="M6dom_TIGR03296"/>
    <property type="match status" value="1"/>
</dbReference>
<protein>
    <submittedName>
        <fullName evidence="14">Immune inhibitor A domain-containing protein</fullName>
    </submittedName>
</protein>
<name>A0ABV7SPG9_9ACTN</name>
<evidence type="ECO:0000256" key="5">
    <source>
        <dbReference type="ARBA" id="ARBA00022723"/>
    </source>
</evidence>
<feature type="domain" description="Immune inhibitor A-like metallopeptidase VEG" evidence="13">
    <location>
        <begin position="604"/>
        <end position="767"/>
    </location>
</feature>
<evidence type="ECO:0000256" key="4">
    <source>
        <dbReference type="ARBA" id="ARBA00022670"/>
    </source>
</evidence>
<dbReference type="Proteomes" id="UP001595701">
    <property type="component" value="Unassembled WGS sequence"/>
</dbReference>
<evidence type="ECO:0000256" key="3">
    <source>
        <dbReference type="ARBA" id="ARBA00022525"/>
    </source>
</evidence>
<feature type="chain" id="PRO_5047303033" evidence="11">
    <location>
        <begin position="31"/>
        <end position="775"/>
    </location>
</feature>
<evidence type="ECO:0000256" key="10">
    <source>
        <dbReference type="SAM" id="MobiDB-lite"/>
    </source>
</evidence>
<evidence type="ECO:0000313" key="15">
    <source>
        <dbReference type="Proteomes" id="UP001595701"/>
    </source>
</evidence>
<sequence>MTSRPWTFRAGAAFVVLAAATATLSASAVAQTGRSTSAAAAAHRHDPQPAKSREHNFDGPLSKTQEAQREEALNRVISGKATVTDRGASQVVKLSSGKYVELARERTDKIFTILAEFGTRTSQYGGTAGPKHNQIAQPNRTTDNSTAWQADYNRQHYQDLYFSTDTTKKSLKQFYEKASSGRYSVDGQVQDWVKVDYNEARYGTNECDTCVWNLVSDALAKWVAQRKAAGDTDAQIKSKIAAYDKWDRYDYDGDGNFNEPDGYIDHFQIVHAGEDESAGGGAQGEDAIWAHRWYAYGTDAGNTGPAGNKLGGTQIGSTGIWVGDYTIQPENGGLGVFAHEYGHDLGLPDNYDTTGNAENSTGFWDLMSSGSWLGAGKNSIGDVPGDFTTWDKLQLGWLDYRTVVAGTKSATRLGYSEYTTANPQALIVTLPKKSVTTTLVTPASGSYQWWSGKGNSLNNTLTRDVDLTGKSSAALSLKGYFDIESGYDFLYTEVSTDGGTNWKPIDGTVGGTALPRDASDQPALTGTIAAYTDLVYPLDAYAGKSIKLRFRYATDSGVAKKGFAADDITITADGSTVFSDGAENGTGDWAVNGFSVKGASFTGQYPQYYIAENRQYVSYDTTLKTGPYNFGFGNTKPNWVEHYPYQNGLLIWLWDTSQEDNNVSEHPGQGLILPVDAHAQPLKWSNGTYMESRIQSFDSPFTLDATDAVTLHYGGVATKIASRAGVSVFDDHNGTYYYSATKYAGVKVPDTHTKIKLLRQAKNGSVLTVAVLPSK</sequence>
<dbReference type="InterPro" id="IPR008757">
    <property type="entry name" value="Peptidase_M6-like_domain"/>
</dbReference>
<dbReference type="InterPro" id="IPR048665">
    <property type="entry name" value="InhA-like_VEG"/>
</dbReference>
<evidence type="ECO:0000256" key="9">
    <source>
        <dbReference type="ARBA" id="ARBA00023049"/>
    </source>
</evidence>
<keyword evidence="9" id="KW-0482">Metalloprotease</keyword>
<accession>A0ABV7SPG9</accession>
<dbReference type="PANTHER" id="PTHR13062">
    <property type="entry name" value="COLLAGENASE"/>
    <property type="match status" value="1"/>
</dbReference>
<evidence type="ECO:0000256" key="7">
    <source>
        <dbReference type="ARBA" id="ARBA00022801"/>
    </source>
</evidence>
<dbReference type="Gene3D" id="2.60.120.260">
    <property type="entry name" value="Galactose-binding domain-like"/>
    <property type="match status" value="1"/>
</dbReference>
<dbReference type="RefSeq" id="WP_310777667.1">
    <property type="nucleotide sequence ID" value="NZ_JBHRWR010000039.1"/>
</dbReference>
<feature type="compositionally biased region" description="Basic and acidic residues" evidence="10">
    <location>
        <begin position="43"/>
        <end position="57"/>
    </location>
</feature>
<comment type="caution">
    <text evidence="14">The sequence shown here is derived from an EMBL/GenBank/DDBJ whole genome shotgun (WGS) entry which is preliminary data.</text>
</comment>
<dbReference type="Pfam" id="PF20774">
    <property type="entry name" value="InhA-like_VEG"/>
    <property type="match status" value="1"/>
</dbReference>
<keyword evidence="3" id="KW-0964">Secreted</keyword>
<feature type="domain" description="Peptidase M6-like" evidence="12">
    <location>
        <begin position="98"/>
        <end position="397"/>
    </location>
</feature>
<evidence type="ECO:0000256" key="11">
    <source>
        <dbReference type="SAM" id="SignalP"/>
    </source>
</evidence>
<feature type="signal peptide" evidence="11">
    <location>
        <begin position="1"/>
        <end position="30"/>
    </location>
</feature>
<proteinExistence type="predicted"/>
<organism evidence="14 15">
    <name type="scientific">Streptomyces yaanensis</name>
    <dbReference type="NCBI Taxonomy" id="1142239"/>
    <lineage>
        <taxon>Bacteria</taxon>
        <taxon>Bacillati</taxon>
        <taxon>Actinomycetota</taxon>
        <taxon>Actinomycetes</taxon>
        <taxon>Kitasatosporales</taxon>
        <taxon>Streptomycetaceae</taxon>
        <taxon>Streptomyces</taxon>
    </lineage>
</organism>
<keyword evidence="15" id="KW-1185">Reference proteome</keyword>